<comment type="caution">
    <text evidence="2">The sequence shown here is derived from an EMBL/GenBank/DDBJ whole genome shotgun (WGS) entry which is preliminary data.</text>
</comment>
<dbReference type="Proteomes" id="UP000192132">
    <property type="component" value="Unassembled WGS sequence"/>
</dbReference>
<dbReference type="OrthoDB" id="9955at2"/>
<evidence type="ECO:0000313" key="2">
    <source>
        <dbReference type="EMBL" id="ONG40558.1"/>
    </source>
</evidence>
<proteinExistence type="predicted"/>
<dbReference type="RefSeq" id="WP_076877969.1">
    <property type="nucleotide sequence ID" value="NZ_MLCN01000017.1"/>
</dbReference>
<dbReference type="PANTHER" id="PTHR34853:SF1">
    <property type="entry name" value="LIPASE 5"/>
    <property type="match status" value="1"/>
</dbReference>
<dbReference type="InterPro" id="IPR005152">
    <property type="entry name" value="Lipase_secreted"/>
</dbReference>
<dbReference type="PIRSF" id="PIRSF029171">
    <property type="entry name" value="Esterase_LipA"/>
    <property type="match status" value="1"/>
</dbReference>
<keyword evidence="1" id="KW-0732">Signal</keyword>
<dbReference type="GO" id="GO:0004806">
    <property type="term" value="F:triacylglycerol lipase activity"/>
    <property type="evidence" value="ECO:0007669"/>
    <property type="project" value="InterPro"/>
</dbReference>
<feature type="chain" id="PRO_5012436188" evidence="1">
    <location>
        <begin position="25"/>
        <end position="416"/>
    </location>
</feature>
<accession>A0A1S8CWD1</accession>
<dbReference type="AlphaFoldDB" id="A0A1S8CWD1"/>
<dbReference type="PROSITE" id="PS51257">
    <property type="entry name" value="PROKAR_LIPOPROTEIN"/>
    <property type="match status" value="1"/>
</dbReference>
<dbReference type="EMBL" id="MLCN01000017">
    <property type="protein sequence ID" value="ONG40558.1"/>
    <property type="molecule type" value="Genomic_DNA"/>
</dbReference>
<dbReference type="InterPro" id="IPR029058">
    <property type="entry name" value="AB_hydrolase_fold"/>
</dbReference>
<protein>
    <submittedName>
        <fullName evidence="2">Alpha/beta hydrolase</fullName>
    </submittedName>
</protein>
<dbReference type="SUPFAM" id="SSF53474">
    <property type="entry name" value="alpha/beta-Hydrolases"/>
    <property type="match status" value="1"/>
</dbReference>
<reference evidence="2 3" key="1">
    <citation type="submission" date="2016-10" db="EMBL/GenBank/DDBJ databases">
        <title>Draft Genome sequence of Alkanindiges sp. strain H1.</title>
        <authorList>
            <person name="Subhash Y."/>
            <person name="Lee S."/>
        </authorList>
    </citation>
    <scope>NUCLEOTIDE SEQUENCE [LARGE SCALE GENOMIC DNA]</scope>
    <source>
        <strain evidence="2 3">H1</strain>
    </source>
</reference>
<dbReference type="Gene3D" id="3.40.50.1820">
    <property type="entry name" value="alpha/beta hydrolase"/>
    <property type="match status" value="2"/>
</dbReference>
<evidence type="ECO:0000313" key="3">
    <source>
        <dbReference type="Proteomes" id="UP000192132"/>
    </source>
</evidence>
<name>A0A1S8CWD1_9GAMM</name>
<feature type="signal peptide" evidence="1">
    <location>
        <begin position="1"/>
        <end position="24"/>
    </location>
</feature>
<dbReference type="GO" id="GO:0016042">
    <property type="term" value="P:lipid catabolic process"/>
    <property type="evidence" value="ECO:0007669"/>
    <property type="project" value="InterPro"/>
</dbReference>
<gene>
    <name evidence="2" type="ORF">BKE30_07360</name>
</gene>
<sequence length="416" mass="44626">MKAPFFTRHLLAAAIFSSVLGLSACGSDSDSSDSYQNSRVYLSETTYSLNQGDYQVTNANSIKVMSYNMPGVAGKNVKATAMVMTPKGEKPKDGWRMVVWAHGTVGVGDSCAPSKNGFTNNRFSAMADQLLAEGYMIVAPDYEGLGTQGIHPYLNLGSEARSAIYAVNALKEHYKTDIQGNWMSVGQSQGGHAVLGISEYAANDASYKGTVAGAPASSLGYIITQVAPSALQDLVNKGQQEVAIEAYAELLAYAAYTAVGIKAYQPDFDYQSLFSERAAKVAVNAEGTTGDNGICLTDLHDQFAADIRNYLRSNPNQTVLNYPGLDTAEFASNQTLQKFLAYTQPATKKLNTPTMIIQGTLDLAVPFPVTQSLVEAQVKLGSNINFQPVVGASHTQAIVTKRPELVAFIKKYMPAQ</sequence>
<keyword evidence="2" id="KW-0378">Hydrolase</keyword>
<dbReference type="PANTHER" id="PTHR34853">
    <property type="match status" value="1"/>
</dbReference>
<organism evidence="2 3">
    <name type="scientific">Alkanindiges hydrocarboniclasticus</name>
    <dbReference type="NCBI Taxonomy" id="1907941"/>
    <lineage>
        <taxon>Bacteria</taxon>
        <taxon>Pseudomonadati</taxon>
        <taxon>Pseudomonadota</taxon>
        <taxon>Gammaproteobacteria</taxon>
        <taxon>Moraxellales</taxon>
        <taxon>Moraxellaceae</taxon>
        <taxon>Alkanindiges</taxon>
    </lineage>
</organism>
<evidence type="ECO:0000256" key="1">
    <source>
        <dbReference type="SAM" id="SignalP"/>
    </source>
</evidence>
<keyword evidence="3" id="KW-1185">Reference proteome</keyword>
<dbReference type="STRING" id="1907941.BKE30_07360"/>